<protein>
    <recommendedName>
        <fullName evidence="4">DUF4845 domain-containing protein</fullName>
    </recommendedName>
</protein>
<feature type="transmembrane region" description="Helical" evidence="1">
    <location>
        <begin position="7"/>
        <end position="28"/>
    </location>
</feature>
<evidence type="ECO:0000313" key="3">
    <source>
        <dbReference type="Proteomes" id="UP000662914"/>
    </source>
</evidence>
<evidence type="ECO:0000256" key="1">
    <source>
        <dbReference type="SAM" id="Phobius"/>
    </source>
</evidence>
<dbReference type="InterPro" id="IPR032314">
    <property type="entry name" value="DUF4845"/>
</dbReference>
<dbReference type="AlphaFoldDB" id="A0A809QZR3"/>
<keyword evidence="1" id="KW-0812">Transmembrane</keyword>
<evidence type="ECO:0000313" key="2">
    <source>
        <dbReference type="EMBL" id="BBO20890.1"/>
    </source>
</evidence>
<proteinExistence type="predicted"/>
<keyword evidence="1" id="KW-1133">Transmembrane helix</keyword>
<dbReference type="Pfam" id="PF16137">
    <property type="entry name" value="DUF4845"/>
    <property type="match status" value="1"/>
</dbReference>
<dbReference type="KEGG" id="ddz:DSYM_15890"/>
<accession>A0A809QZR3</accession>
<gene>
    <name evidence="2" type="ORF">DSYM_15890</name>
</gene>
<evidence type="ECO:0008006" key="4">
    <source>
        <dbReference type="Google" id="ProtNLM"/>
    </source>
</evidence>
<reference evidence="2" key="1">
    <citation type="journal article" name="DNA Res.">
        <title>The physiological potential of anammox bacteria as revealed by their core genome structure.</title>
        <authorList>
            <person name="Okubo T."/>
            <person name="Toyoda A."/>
            <person name="Fukuhara K."/>
            <person name="Uchiyama I."/>
            <person name="Harigaya Y."/>
            <person name="Kuroiwa M."/>
            <person name="Suzuki T."/>
            <person name="Murakami Y."/>
            <person name="Suwa Y."/>
            <person name="Takami H."/>
        </authorList>
    </citation>
    <scope>NUCLEOTIDE SEQUENCE</scope>
    <source>
        <strain evidence="2">317325-3</strain>
    </source>
</reference>
<sequence length="122" mass="12993">MKKQQRGLSLISLILVSAIVIGVAVVGMKVAPSVIEYFTVVRHIRTIANSGVSTVAEVRSAYDRQASVDDTPSITGADLEITKEGNQIVISFEYAKKIHIAGNVSICIDYAGSSSGSKRPVE</sequence>
<keyword evidence="1" id="KW-0472">Membrane</keyword>
<dbReference type="EMBL" id="AP021857">
    <property type="protein sequence ID" value="BBO20890.1"/>
    <property type="molecule type" value="Genomic_DNA"/>
</dbReference>
<name>A0A809QZR3_9PROT</name>
<organism evidence="2 3">
    <name type="scientific">Candidatus Desulfobacillus denitrificans</name>
    <dbReference type="NCBI Taxonomy" id="2608985"/>
    <lineage>
        <taxon>Bacteria</taxon>
        <taxon>Pseudomonadati</taxon>
        <taxon>Pseudomonadota</taxon>
        <taxon>Betaproteobacteria</taxon>
        <taxon>Candidatus Desulfobacillus</taxon>
    </lineage>
</organism>
<dbReference type="Proteomes" id="UP000662914">
    <property type="component" value="Chromosome"/>
</dbReference>